<keyword evidence="1" id="KW-0812">Transmembrane</keyword>
<keyword evidence="1" id="KW-1133">Transmembrane helix</keyword>
<dbReference type="Pfam" id="PF00395">
    <property type="entry name" value="SLH"/>
    <property type="match status" value="2"/>
</dbReference>
<proteinExistence type="predicted"/>
<feature type="domain" description="SLH" evidence="2">
    <location>
        <begin position="55"/>
        <end position="118"/>
    </location>
</feature>
<evidence type="ECO:0000313" key="4">
    <source>
        <dbReference type="Proteomes" id="UP001256827"/>
    </source>
</evidence>
<sequence>MQDSGFKKKDRLTTNIPQEQFVYTRGGEHKVMKKVVNSVLASALALTVAPMVFAAEDTTTAPKMDAAMEKTVKRLEALGLVAGYGNGDYGVDKTITRAEFATLIVRARGLEQGAKLAQFNSTFTDVRSTDWFAGFVNVASGEEIVKGFPDKSFKPQNQVTYAEAVTMIVRALGYEPSVKGVWPNSMISKASELNIAKGISNPNNAAVRGDVFKMLDNALRVDLMEQVEYGTDIRFNVTDETLLTKYLDVTVRDMEWAHDDGNDPDDLPVVTKIPTIGLGELKSNEVKLNGKDAGLGSTTYKVADGINPNEFDGQHVQVWIKDDKENVIVWMEGSEDEDVVMDRLDTFYLNGKAYSDPSNLSNSDLDDLKISMDGSGKSYKFTKDTKVTYNFQQYNDAVDGLKDIIKDNNSDSGYTFAAKLVLSDNNEISYIHVIDDQTMDKSRKGLKYGSEVIKKIDADKKKIENLDNHKFSDLDDLDEGIDFTVLLDGKPAKLADLKPMDVYSVYYADGDEDKLIVVANRTVVEGKVDKVVTRSSSDIRLTIGDKTYRMRQDGSTYSDNANKDVKTLSSKDWDWVSDLDGEDVKAYLDPSGRIRHIETSDAVNDRKLKAIITKQATYNPSSDEYAFVVMTEKGKKLTVSLDKKKIEDVDGKSFDKNDREDELEGLLTPSKDKDLVLLEVSLDSKGEVSKAKIMDTSKLKFSEGSAWEKLADEDDDAVGDAEVTDDTAVFKMTGEITPGKRPELKSPGTVKFKDVADSSNLKVYYLLNDDEDEVEAIFVVDGSGLGGDARFGFVKDFKTSGGADVITLLTKDDSGALIEKEFKLDDDKDDLVDKGIRRGDFIAFDTNSDDEIIVDDVEEVVDRADTSEAARITLDEDEWADNGIEDLRVAQVEDVDGNTIKTTGGSKLLTSSSTAYIDAFDDLEATDGVEDGDLIILIDSDDDGSRYDYVLIVADEDYLDENDISEDAIEEFLSQTPGEKPGNGGGDNWDAIASKLDGVFTSMGGGVYAYQVVADLNSKVSEDDIESVELKIGNQTLTQPEVKVTYTNGGMKVQVSTDVKEAKTGTLKVTSVDGKTDTATVTFKEA</sequence>
<evidence type="ECO:0000256" key="1">
    <source>
        <dbReference type="SAM" id="Phobius"/>
    </source>
</evidence>
<feature type="transmembrane region" description="Helical" evidence="1">
    <location>
        <begin position="35"/>
        <end position="55"/>
    </location>
</feature>
<reference evidence="3 4" key="1">
    <citation type="submission" date="2023-09" db="EMBL/GenBank/DDBJ databases">
        <title>Complete Genome and Methylome dissection of Bacillus brevis NEB573 original source of BbsI restriction endonuclease.</title>
        <authorList>
            <person name="Fomenkov A."/>
            <person name="Roberts R.D."/>
        </authorList>
    </citation>
    <scope>NUCLEOTIDE SEQUENCE [LARGE SCALE GENOMIC DNA]</scope>
    <source>
        <strain evidence="3 4">NEB573</strain>
    </source>
</reference>
<evidence type="ECO:0000259" key="2">
    <source>
        <dbReference type="PROSITE" id="PS51272"/>
    </source>
</evidence>
<protein>
    <submittedName>
        <fullName evidence="3">S-layer homology domain-containing protein</fullName>
    </submittedName>
</protein>
<dbReference type="InterPro" id="IPR001119">
    <property type="entry name" value="SLH_dom"/>
</dbReference>
<dbReference type="EMBL" id="CP134050">
    <property type="protein sequence ID" value="WNC14496.1"/>
    <property type="molecule type" value="Genomic_DNA"/>
</dbReference>
<accession>A0ABY9T5J2</accession>
<feature type="domain" description="SLH" evidence="2">
    <location>
        <begin position="119"/>
        <end position="182"/>
    </location>
</feature>
<organism evidence="3 4">
    <name type="scientific">Brevibacillus brevis</name>
    <name type="common">Bacillus brevis</name>
    <dbReference type="NCBI Taxonomy" id="1393"/>
    <lineage>
        <taxon>Bacteria</taxon>
        <taxon>Bacillati</taxon>
        <taxon>Bacillota</taxon>
        <taxon>Bacilli</taxon>
        <taxon>Bacillales</taxon>
        <taxon>Paenibacillaceae</taxon>
        <taxon>Brevibacillus</taxon>
    </lineage>
</organism>
<name>A0ABY9T5J2_BREBE</name>
<keyword evidence="4" id="KW-1185">Reference proteome</keyword>
<gene>
    <name evidence="3" type="ORF">RGB73_28175</name>
</gene>
<evidence type="ECO:0000313" key="3">
    <source>
        <dbReference type="EMBL" id="WNC14496.1"/>
    </source>
</evidence>
<dbReference type="Proteomes" id="UP001256827">
    <property type="component" value="Chromosome"/>
</dbReference>
<dbReference type="PROSITE" id="PS51272">
    <property type="entry name" value="SLH"/>
    <property type="match status" value="2"/>
</dbReference>
<keyword evidence="1" id="KW-0472">Membrane</keyword>
<dbReference type="RefSeq" id="WP_310766639.1">
    <property type="nucleotide sequence ID" value="NZ_CP134050.1"/>
</dbReference>